<evidence type="ECO:0000256" key="1">
    <source>
        <dbReference type="ARBA" id="ARBA00034125"/>
    </source>
</evidence>
<dbReference type="GO" id="GO:0022857">
    <property type="term" value="F:transmembrane transporter activity"/>
    <property type="evidence" value="ECO:0007669"/>
    <property type="project" value="InterPro"/>
</dbReference>
<dbReference type="HOGENOM" id="CLU_007078_2_1_1"/>
<feature type="transmembrane region" description="Helical" evidence="3">
    <location>
        <begin position="187"/>
        <end position="205"/>
    </location>
</feature>
<dbReference type="PANTHER" id="PTHR31082">
    <property type="entry name" value="PHEROMONE-REGULATED MEMBRANE PROTEIN 10"/>
    <property type="match status" value="1"/>
</dbReference>
<feature type="transmembrane region" description="Helical" evidence="3">
    <location>
        <begin position="454"/>
        <end position="473"/>
    </location>
</feature>
<evidence type="ECO:0000313" key="5">
    <source>
        <dbReference type="EMBL" id="EOO00843.1"/>
    </source>
</evidence>
<feature type="transmembrane region" description="Helical" evidence="3">
    <location>
        <begin position="164"/>
        <end position="181"/>
    </location>
</feature>
<dbReference type="KEGG" id="tmn:UCRPA7_3762"/>
<reference evidence="6" key="1">
    <citation type="journal article" date="2013" name="Genome Announc.">
        <title>Draft genome sequence of the ascomycete Phaeoacremonium aleophilum strain UCR-PA7, a causal agent of the esca disease complex in grapevines.</title>
        <authorList>
            <person name="Blanco-Ulate B."/>
            <person name="Rolshausen P."/>
            <person name="Cantu D."/>
        </authorList>
    </citation>
    <scope>NUCLEOTIDE SEQUENCE [LARGE SCALE GENOMIC DNA]</scope>
    <source>
        <strain evidence="6">UCR-PA7</strain>
    </source>
</reference>
<dbReference type="OrthoDB" id="413008at2759"/>
<feature type="transmembrane region" description="Helical" evidence="3">
    <location>
        <begin position="245"/>
        <end position="267"/>
    </location>
</feature>
<gene>
    <name evidence="5" type="ORF">UCRPA7_3762</name>
</gene>
<evidence type="ECO:0000259" key="4">
    <source>
        <dbReference type="Pfam" id="PF06738"/>
    </source>
</evidence>
<dbReference type="InterPro" id="IPR051361">
    <property type="entry name" value="ThrE/Ser_Exporter"/>
</dbReference>
<evidence type="ECO:0000313" key="6">
    <source>
        <dbReference type="Proteomes" id="UP000014074"/>
    </source>
</evidence>
<feature type="transmembrane region" description="Helical" evidence="3">
    <location>
        <begin position="279"/>
        <end position="301"/>
    </location>
</feature>
<accession>R8BN82</accession>
<keyword evidence="3" id="KW-0472">Membrane</keyword>
<dbReference type="PANTHER" id="PTHR31082:SF4">
    <property type="entry name" value="PHEROMONE-REGULATED MEMBRANE PROTEIN 10"/>
    <property type="match status" value="1"/>
</dbReference>
<dbReference type="eggNOG" id="ENOG502QPMM">
    <property type="taxonomic scope" value="Eukaryota"/>
</dbReference>
<dbReference type="EMBL" id="KB933061">
    <property type="protein sequence ID" value="EOO00843.1"/>
    <property type="molecule type" value="Genomic_DNA"/>
</dbReference>
<dbReference type="InterPro" id="IPR010619">
    <property type="entry name" value="ThrE-like_N"/>
</dbReference>
<feature type="transmembrane region" description="Helical" evidence="3">
    <location>
        <begin position="212"/>
        <end position="233"/>
    </location>
</feature>
<organism evidence="5 6">
    <name type="scientific">Phaeoacremonium minimum (strain UCR-PA7)</name>
    <name type="common">Esca disease fungus</name>
    <name type="synonym">Togninia minima</name>
    <dbReference type="NCBI Taxonomy" id="1286976"/>
    <lineage>
        <taxon>Eukaryota</taxon>
        <taxon>Fungi</taxon>
        <taxon>Dikarya</taxon>
        <taxon>Ascomycota</taxon>
        <taxon>Pezizomycotina</taxon>
        <taxon>Sordariomycetes</taxon>
        <taxon>Sordariomycetidae</taxon>
        <taxon>Togniniales</taxon>
        <taxon>Togniniaceae</taxon>
        <taxon>Phaeoacremonium</taxon>
    </lineage>
</organism>
<feature type="domain" description="Threonine/serine exporter-like N-terminal" evidence="4">
    <location>
        <begin position="56"/>
        <end position="299"/>
    </location>
</feature>
<feature type="compositionally biased region" description="Basic and acidic residues" evidence="2">
    <location>
        <begin position="7"/>
        <end position="17"/>
    </location>
</feature>
<dbReference type="AlphaFoldDB" id="R8BN82"/>
<protein>
    <submittedName>
        <fullName evidence="5">Putative pheromone-regulated membrane protein</fullName>
    </submittedName>
</protein>
<dbReference type="RefSeq" id="XP_007914543.1">
    <property type="nucleotide sequence ID" value="XM_007916352.1"/>
</dbReference>
<proteinExistence type="inferred from homology"/>
<evidence type="ECO:0000256" key="3">
    <source>
        <dbReference type="SAM" id="Phobius"/>
    </source>
</evidence>
<dbReference type="Pfam" id="PF06738">
    <property type="entry name" value="ThrE"/>
    <property type="match status" value="1"/>
</dbReference>
<keyword evidence="3" id="KW-0812">Transmembrane</keyword>
<feature type="transmembrane region" description="Helical" evidence="3">
    <location>
        <begin position="321"/>
        <end position="339"/>
    </location>
</feature>
<sequence length="548" mass="60754">MPTAVSEKLKQEREREKQRKAKKDKRGSWYGGSAKARAEDEYKITKHIAEILSRHRYLVKLCRALMMYGAPTHRLEAYMAMSARVLGIEGQFLYLPGCMIISFDDSSTHTTEVKIVRAGQGVDLGRLRDCHEIYKEVVHDLIGVDEATRRVDELMTRKDKFPKWMRVIFYGFAAVCVAPFAFEGRWIDLPIAFLLGCILGILQLVLAPSNELYSNVFEITAAIITSFLSRAFGSIRNGELFCFSALAQSSIALILPGYIVLCSSLELQSHNIVSGSVRMVYALIYTLFLGYGITIGSVLYGYMDDNATSSVHCTNPLNRNWYLLFVPLFTLCLCVVNQAKWKQTPVMLFISFAGYCVNSYSSTYFQGSSQISNTLGAMTIGVLANLYSRLGRHVENFALDLWEYQIEPRVRRFRRGSKIHEPAYPLGPYSSAYDVEQSTEDLKAHTTTHIPRQVGYGLAAAAMLPAIFVQVPSGLAAGGSLLSGVTSADQITRNETASSTSSTGDLNDTAFTVLYSVIQVAISISVGLSIAALIVYPLGKRRSGLFSF</sequence>
<name>R8BN82_PHAM7</name>
<evidence type="ECO:0000256" key="2">
    <source>
        <dbReference type="SAM" id="MobiDB-lite"/>
    </source>
</evidence>
<comment type="similarity">
    <text evidence="1">Belongs to the ThrE exporter (TC 2.A.79) family.</text>
</comment>
<keyword evidence="3" id="KW-1133">Transmembrane helix</keyword>
<feature type="region of interest" description="Disordered" evidence="2">
    <location>
        <begin position="1"/>
        <end position="31"/>
    </location>
</feature>
<dbReference type="Proteomes" id="UP000014074">
    <property type="component" value="Unassembled WGS sequence"/>
</dbReference>
<keyword evidence="6" id="KW-1185">Reference proteome</keyword>
<dbReference type="GeneID" id="19324142"/>
<feature type="transmembrane region" description="Helical" evidence="3">
    <location>
        <begin position="513"/>
        <end position="538"/>
    </location>
</feature>